<gene>
    <name evidence="2" type="ORF">B3C1_15107</name>
</gene>
<keyword evidence="1" id="KW-1133">Transmembrane helix</keyword>
<protein>
    <submittedName>
        <fullName evidence="2">Uncharacterized protein</fullName>
    </submittedName>
</protein>
<organism evidence="2 3">
    <name type="scientific">Gallaecimonas xiamenensis 3-C-1</name>
    <dbReference type="NCBI Taxonomy" id="745411"/>
    <lineage>
        <taxon>Bacteria</taxon>
        <taxon>Pseudomonadati</taxon>
        <taxon>Pseudomonadota</taxon>
        <taxon>Gammaproteobacteria</taxon>
        <taxon>Enterobacterales</taxon>
        <taxon>Gallaecimonadaceae</taxon>
        <taxon>Gallaecimonas</taxon>
    </lineage>
</organism>
<feature type="transmembrane region" description="Helical" evidence="1">
    <location>
        <begin position="64"/>
        <end position="85"/>
    </location>
</feature>
<dbReference type="STRING" id="745411.B3C1_15107"/>
<keyword evidence="3" id="KW-1185">Reference proteome</keyword>
<dbReference type="EMBL" id="AMRI01000024">
    <property type="protein sequence ID" value="EKE69451.1"/>
    <property type="molecule type" value="Genomic_DNA"/>
</dbReference>
<reference evidence="2 3" key="1">
    <citation type="journal article" date="2012" name="J. Bacteriol.">
        <title>Genome Sequence of Gallaecimonas xiamenensis Type Strain 3-C-1.</title>
        <authorList>
            <person name="Lai Q."/>
            <person name="Wang L."/>
            <person name="Wang W."/>
            <person name="Shao Z."/>
        </authorList>
    </citation>
    <scope>NUCLEOTIDE SEQUENCE [LARGE SCALE GENOMIC DNA]</scope>
    <source>
        <strain evidence="2 3">3-C-1</strain>
    </source>
</reference>
<keyword evidence="1" id="KW-0812">Transmembrane</keyword>
<accession>K2IH63</accession>
<name>K2IH63_9GAMM</name>
<evidence type="ECO:0000313" key="3">
    <source>
        <dbReference type="Proteomes" id="UP000006755"/>
    </source>
</evidence>
<dbReference type="Proteomes" id="UP000006755">
    <property type="component" value="Unassembled WGS sequence"/>
</dbReference>
<evidence type="ECO:0000313" key="2">
    <source>
        <dbReference type="EMBL" id="EKE69451.1"/>
    </source>
</evidence>
<feature type="transmembrane region" description="Helical" evidence="1">
    <location>
        <begin position="90"/>
        <end position="108"/>
    </location>
</feature>
<comment type="caution">
    <text evidence="2">The sequence shown here is derived from an EMBL/GenBank/DDBJ whole genome shotgun (WGS) entry which is preliminary data.</text>
</comment>
<keyword evidence="1" id="KW-0472">Membrane</keyword>
<feature type="transmembrane region" description="Helical" evidence="1">
    <location>
        <begin position="9"/>
        <end position="27"/>
    </location>
</feature>
<sequence>MITVFNPTYAYLVYGLLFLLALSFKHFDKINEYLFRKAEYCDSGRKIKLLYRCVYETTSFTTTLFTGILVTIPLVLPVFSTVCLFFTDHYLIHFFFLNAIFLLPFISLPKSEGLMVFIPALLSYFACLAVGLVIVVARLAMAFF</sequence>
<feature type="transmembrane region" description="Helical" evidence="1">
    <location>
        <begin position="114"/>
        <end position="140"/>
    </location>
</feature>
<proteinExistence type="predicted"/>
<dbReference type="AlphaFoldDB" id="K2IH63"/>
<evidence type="ECO:0000256" key="1">
    <source>
        <dbReference type="SAM" id="Phobius"/>
    </source>
</evidence>